<sequence length="67" mass="8065">MIMILIMLWYIHNGTLYTIRICRIIGIKCKVRWTIMDSHILMLQEKKHIFCYFMKMQKGMGVQDNGL</sequence>
<gene>
    <name evidence="1" type="primary">E4</name>
</gene>
<reference evidence="1" key="1">
    <citation type="journal article" date="2018" name="MSphere">
        <title>Metagenomic Discovery of 83 New Human Papillomavirus Types in Patients with Immunodeficiency.</title>
        <authorList>
            <person name="Pastrana D.V."/>
            <person name="Peretti A."/>
            <person name="Welch N.L."/>
            <person name="Borgogna C."/>
            <person name="Olivero C."/>
            <person name="Badolato R."/>
            <person name="Notarangelo L.D."/>
            <person name="Gariglio M."/>
            <person name="FitzGerald P.C."/>
            <person name="McIntosh C.E."/>
            <person name="Reeves J."/>
            <person name="Starrett G.J."/>
            <person name="Bliskovsky V."/>
            <person name="Velez D."/>
            <person name="Brownell I."/>
            <person name="Yarchoan R."/>
            <person name="Wyvill K.M."/>
            <person name="Uldrick T.S."/>
            <person name="Maldarelli F."/>
            <person name="Lisco A."/>
            <person name="Sereti I."/>
            <person name="Gonzalez C.M."/>
            <person name="Androphy E.J."/>
            <person name="McBride A.A."/>
            <person name="Van Doorslaer K."/>
            <person name="Garcia F."/>
            <person name="Dvoretzky I."/>
            <person name="Liu J.S."/>
            <person name="Han J."/>
            <person name="Murphy P.M."/>
            <person name="McDermott D.H."/>
            <person name="Buck C.B."/>
        </authorList>
    </citation>
    <scope>NUCLEOTIDE SEQUENCE</scope>
    <source>
        <strain evidence="1">Gamma15_w18c134</strain>
    </source>
</reference>
<dbReference type="EMBL" id="MF588725">
    <property type="protein sequence ID" value="ATQ38418.1"/>
    <property type="molecule type" value="Genomic_DNA"/>
</dbReference>
<organism evidence="1">
    <name type="scientific">Gammapapillomavirus 15</name>
    <dbReference type="NCBI Taxonomy" id="1513260"/>
    <lineage>
        <taxon>Viruses</taxon>
        <taxon>Monodnaviria</taxon>
        <taxon>Shotokuvirae</taxon>
        <taxon>Cossaviricota</taxon>
        <taxon>Papovaviricetes</taxon>
        <taxon>Zurhausenvirales</taxon>
        <taxon>Papillomaviridae</taxon>
        <taxon>Firstpapillomavirinae</taxon>
        <taxon>Gammapapillomavirus</taxon>
    </lineage>
</organism>
<proteinExistence type="predicted"/>
<name>A0A2D2ALT2_9PAPI</name>
<protein>
    <submittedName>
        <fullName evidence="1">E4</fullName>
    </submittedName>
</protein>
<accession>A0A2D2ALT2</accession>
<evidence type="ECO:0000313" key="1">
    <source>
        <dbReference type="EMBL" id="ATQ38418.1"/>
    </source>
</evidence>
<dbReference type="Proteomes" id="UP000289861">
    <property type="component" value="Segment"/>
</dbReference>